<dbReference type="PANTHER" id="PTHR46473:SF23">
    <property type="entry name" value="GH08155P"/>
    <property type="match status" value="1"/>
</dbReference>
<dbReference type="SUPFAM" id="SSF52058">
    <property type="entry name" value="L domain-like"/>
    <property type="match status" value="1"/>
</dbReference>
<evidence type="ECO:0000256" key="3">
    <source>
        <dbReference type="ARBA" id="ARBA00022475"/>
    </source>
</evidence>
<dbReference type="GO" id="GO:0034220">
    <property type="term" value="P:monoatomic ion transmembrane transport"/>
    <property type="evidence" value="ECO:0007669"/>
    <property type="project" value="UniProtKB-KW"/>
</dbReference>
<dbReference type="AlphaFoldDB" id="A0A9J6BE04"/>
<keyword evidence="8" id="KW-0472">Membrane</keyword>
<protein>
    <submittedName>
        <fullName evidence="11">Uncharacterized protein</fullName>
    </submittedName>
</protein>
<name>A0A9J6BE04_POLVA</name>
<evidence type="ECO:0000313" key="11">
    <source>
        <dbReference type="EMBL" id="KAG5667766.1"/>
    </source>
</evidence>
<comment type="subcellular location">
    <subcellularLocation>
        <location evidence="1">Cell membrane</location>
        <topology evidence="1">Single-pass membrane protein</topology>
    </subcellularLocation>
</comment>
<keyword evidence="9" id="KW-1015">Disulfide bond</keyword>
<dbReference type="InterPro" id="IPR032675">
    <property type="entry name" value="LRR_dom_sf"/>
</dbReference>
<evidence type="ECO:0000256" key="5">
    <source>
        <dbReference type="ARBA" id="ARBA00022729"/>
    </source>
</evidence>
<keyword evidence="6" id="KW-1133">Transmembrane helix</keyword>
<evidence type="ECO:0000256" key="1">
    <source>
        <dbReference type="ARBA" id="ARBA00004162"/>
    </source>
</evidence>
<comment type="caution">
    <text evidence="11">The sequence shown here is derived from an EMBL/GenBank/DDBJ whole genome shotgun (WGS) entry which is preliminary data.</text>
</comment>
<dbReference type="PANTHER" id="PTHR46473">
    <property type="entry name" value="GH08155P"/>
    <property type="match status" value="1"/>
</dbReference>
<keyword evidence="2" id="KW-0813">Transport</keyword>
<evidence type="ECO:0000256" key="2">
    <source>
        <dbReference type="ARBA" id="ARBA00022448"/>
    </source>
</evidence>
<proteinExistence type="predicted"/>
<evidence type="ECO:0000256" key="10">
    <source>
        <dbReference type="ARBA" id="ARBA00023303"/>
    </source>
</evidence>
<dbReference type="InterPro" id="IPR001611">
    <property type="entry name" value="Leu-rich_rpt"/>
</dbReference>
<keyword evidence="12" id="KW-1185">Reference proteome</keyword>
<keyword evidence="5" id="KW-0732">Signal</keyword>
<dbReference type="EMBL" id="JADBJN010000004">
    <property type="protein sequence ID" value="KAG5667766.1"/>
    <property type="molecule type" value="Genomic_DNA"/>
</dbReference>
<accession>A0A9J6BE04</accession>
<sequence>MSEKTDDDVKFFDIENVDNLKYFPRNLGNVFKNLELIFILRSNLIEITSEDLKPFPKLKFLRLHGNSIEIIREDLFIHNPELEAFSLDDNKIIHIDPKTLSHLNKLRSVGLSDNICKFNKSNAETRSEVLEVVKEIEQGKCQSPNLIN</sequence>
<keyword evidence="3" id="KW-1003">Cell membrane</keyword>
<dbReference type="Proteomes" id="UP001107558">
    <property type="component" value="Chromosome 4"/>
</dbReference>
<dbReference type="InterPro" id="IPR051432">
    <property type="entry name" value="KCNMA1_auxiliary"/>
</dbReference>
<keyword evidence="7" id="KW-0406">Ion transport</keyword>
<dbReference type="GO" id="GO:0005886">
    <property type="term" value="C:plasma membrane"/>
    <property type="evidence" value="ECO:0007669"/>
    <property type="project" value="UniProtKB-SubCell"/>
</dbReference>
<evidence type="ECO:0000256" key="8">
    <source>
        <dbReference type="ARBA" id="ARBA00023136"/>
    </source>
</evidence>
<reference evidence="11" key="1">
    <citation type="submission" date="2021-03" db="EMBL/GenBank/DDBJ databases">
        <title>Chromosome level genome of the anhydrobiotic midge Polypedilum vanderplanki.</title>
        <authorList>
            <person name="Yoshida Y."/>
            <person name="Kikawada T."/>
            <person name="Gusev O."/>
        </authorList>
    </citation>
    <scope>NUCLEOTIDE SEQUENCE</scope>
    <source>
        <strain evidence="11">NIAS01</strain>
        <tissue evidence="11">Whole body or cell culture</tissue>
    </source>
</reference>
<keyword evidence="10" id="KW-0407">Ion channel</keyword>
<keyword evidence="4" id="KW-0812">Transmembrane</keyword>
<dbReference type="OrthoDB" id="4691307at2759"/>
<dbReference type="Pfam" id="PF13855">
    <property type="entry name" value="LRR_8"/>
    <property type="match status" value="1"/>
</dbReference>
<evidence type="ECO:0000256" key="9">
    <source>
        <dbReference type="ARBA" id="ARBA00023157"/>
    </source>
</evidence>
<dbReference type="Gene3D" id="3.80.10.10">
    <property type="entry name" value="Ribonuclease Inhibitor"/>
    <property type="match status" value="1"/>
</dbReference>
<evidence type="ECO:0000256" key="7">
    <source>
        <dbReference type="ARBA" id="ARBA00023065"/>
    </source>
</evidence>
<gene>
    <name evidence="11" type="ORF">PVAND_015736</name>
</gene>
<evidence type="ECO:0000256" key="4">
    <source>
        <dbReference type="ARBA" id="ARBA00022692"/>
    </source>
</evidence>
<evidence type="ECO:0000256" key="6">
    <source>
        <dbReference type="ARBA" id="ARBA00022989"/>
    </source>
</evidence>
<organism evidence="11 12">
    <name type="scientific">Polypedilum vanderplanki</name>
    <name type="common">Sleeping chironomid midge</name>
    <dbReference type="NCBI Taxonomy" id="319348"/>
    <lineage>
        <taxon>Eukaryota</taxon>
        <taxon>Metazoa</taxon>
        <taxon>Ecdysozoa</taxon>
        <taxon>Arthropoda</taxon>
        <taxon>Hexapoda</taxon>
        <taxon>Insecta</taxon>
        <taxon>Pterygota</taxon>
        <taxon>Neoptera</taxon>
        <taxon>Endopterygota</taxon>
        <taxon>Diptera</taxon>
        <taxon>Nematocera</taxon>
        <taxon>Chironomoidea</taxon>
        <taxon>Chironomidae</taxon>
        <taxon>Chironominae</taxon>
        <taxon>Polypedilum</taxon>
        <taxon>Polypedilum</taxon>
    </lineage>
</organism>
<evidence type="ECO:0000313" key="12">
    <source>
        <dbReference type="Proteomes" id="UP001107558"/>
    </source>
</evidence>